<keyword evidence="1" id="KW-1133">Transmembrane helix</keyword>
<dbReference type="Pfam" id="PF04304">
    <property type="entry name" value="DUF454"/>
    <property type="match status" value="1"/>
</dbReference>
<evidence type="ECO:0000313" key="2">
    <source>
        <dbReference type="EMBL" id="AJQ94955.1"/>
    </source>
</evidence>
<dbReference type="Proteomes" id="UP000032266">
    <property type="component" value="Chromosome"/>
</dbReference>
<evidence type="ECO:0000256" key="1">
    <source>
        <dbReference type="SAM" id="Phobius"/>
    </source>
</evidence>
<reference evidence="2 3" key="1">
    <citation type="submission" date="2014-01" db="EMBL/GenBank/DDBJ databases">
        <title>Full genme sequencing of cellulolytic bacterium Gynuella sunshinyii YC6258T gen. nov., sp. nov.</title>
        <authorList>
            <person name="Khan H."/>
            <person name="Chung E.J."/>
            <person name="Chung Y.R."/>
        </authorList>
    </citation>
    <scope>NUCLEOTIDE SEQUENCE [LARGE SCALE GENOMIC DNA]</scope>
    <source>
        <strain evidence="2 3">YC6258</strain>
    </source>
</reference>
<accession>A0A0C5V666</accession>
<dbReference type="PANTHER" id="PTHR35813:SF1">
    <property type="entry name" value="INNER MEMBRANE PROTEIN YBAN"/>
    <property type="match status" value="1"/>
</dbReference>
<proteinExistence type="predicted"/>
<protein>
    <recommendedName>
        <fullName evidence="4">Inner membrane protein</fullName>
    </recommendedName>
</protein>
<keyword evidence="1" id="KW-0812">Transmembrane</keyword>
<evidence type="ECO:0000313" key="3">
    <source>
        <dbReference type="Proteomes" id="UP000032266"/>
    </source>
</evidence>
<keyword evidence="3" id="KW-1185">Reference proteome</keyword>
<dbReference type="KEGG" id="gsn:YC6258_02917"/>
<gene>
    <name evidence="2" type="ORF">YC6258_02917</name>
</gene>
<feature type="transmembrane region" description="Helical" evidence="1">
    <location>
        <begin position="72"/>
        <end position="97"/>
    </location>
</feature>
<dbReference type="PANTHER" id="PTHR35813">
    <property type="entry name" value="INNER MEMBRANE PROTEIN YBAN"/>
    <property type="match status" value="1"/>
</dbReference>
<dbReference type="InterPro" id="IPR007401">
    <property type="entry name" value="DUF454"/>
</dbReference>
<keyword evidence="1" id="KW-0472">Membrane</keyword>
<feature type="transmembrane region" description="Helical" evidence="1">
    <location>
        <begin position="146"/>
        <end position="164"/>
    </location>
</feature>
<feature type="transmembrane region" description="Helical" evidence="1">
    <location>
        <begin position="170"/>
        <end position="188"/>
    </location>
</feature>
<organism evidence="2 3">
    <name type="scientific">Gynuella sunshinyii YC6258</name>
    <dbReference type="NCBI Taxonomy" id="1445510"/>
    <lineage>
        <taxon>Bacteria</taxon>
        <taxon>Pseudomonadati</taxon>
        <taxon>Pseudomonadota</taxon>
        <taxon>Gammaproteobacteria</taxon>
        <taxon>Oceanospirillales</taxon>
        <taxon>Saccharospirillaceae</taxon>
        <taxon>Gynuella</taxon>
    </lineage>
</organism>
<sequence length="194" mass="22194">MAQCRRIKQTGVIAFIDRNGQLFHIYQLTNAVHAYCTIQHEFVFSMGVVGIIRKNRYVYGDSGKEKGDVGMALRWVLIVGGWLAVLLGFIGVFLPVLPTTPFLLLAASCFAKSSPRFHRWVISSPLFGPIIRDWQDHRFIEKKVKIWAIGVTIVTFSISIYVVPLMAVKYFLVVMLLICLFFMMRLPTRPLLKR</sequence>
<dbReference type="AlphaFoldDB" id="A0A0C5V666"/>
<dbReference type="GO" id="GO:0005886">
    <property type="term" value="C:plasma membrane"/>
    <property type="evidence" value="ECO:0007669"/>
    <property type="project" value="TreeGrafter"/>
</dbReference>
<evidence type="ECO:0008006" key="4">
    <source>
        <dbReference type="Google" id="ProtNLM"/>
    </source>
</evidence>
<name>A0A0C5V666_9GAMM</name>
<dbReference type="HOGENOM" id="CLU_1400759_0_0_6"/>
<dbReference type="EMBL" id="CP007142">
    <property type="protein sequence ID" value="AJQ94955.1"/>
    <property type="molecule type" value="Genomic_DNA"/>
</dbReference>